<dbReference type="InterPro" id="IPR013535">
    <property type="entry name" value="PUL_dom"/>
</dbReference>
<dbReference type="GO" id="GO:0070646">
    <property type="term" value="P:protein modification by small protein removal"/>
    <property type="evidence" value="ECO:0007669"/>
    <property type="project" value="TreeGrafter"/>
</dbReference>
<dbReference type="Gene3D" id="1.25.10.10">
    <property type="entry name" value="Leucine-rich Repeat Variant"/>
    <property type="match status" value="1"/>
</dbReference>
<dbReference type="InterPro" id="IPR036249">
    <property type="entry name" value="Thioredoxin-like_sf"/>
</dbReference>
<evidence type="ECO:0000313" key="8">
    <source>
        <dbReference type="Proteomes" id="UP000242877"/>
    </source>
</evidence>
<dbReference type="VEuPathDB" id="FungiDB:AAP_02563"/>
<feature type="domain" description="Thioredoxin" evidence="4">
    <location>
        <begin position="157"/>
        <end position="330"/>
    </location>
</feature>
<evidence type="ECO:0000259" key="5">
    <source>
        <dbReference type="PROSITE" id="PS51396"/>
    </source>
</evidence>
<dbReference type="PROSITE" id="PS51396">
    <property type="entry name" value="PUL"/>
    <property type="match status" value="1"/>
</dbReference>
<dbReference type="Pfam" id="PF00085">
    <property type="entry name" value="Thioredoxin"/>
    <property type="match status" value="1"/>
</dbReference>
<sequence length="583" mass="64191">MEVVLYIYDLSKGLARNLSLSLTGTQIDAIYHTSLVFGGIEYYYGRGIQQSAPGATHHGEPMEKKHLGTCHLPMDVIIEYMESLAQSYTEESYDLFLRNCNNFTHDLAMFLVGKGIPEEIRNLPDTFLRTPFGQMMKPYIENMMQPVTQGGSTLQVPQAQAQVQPTTLGSAGTSTEPLGKVLDVSDVSHLDSLLRSAASKCAIIFFTSATCPPCKICYPIFDKLAEKAGDKAVFIKVDVSRAYSIAMQYGIRATPTFMTFTRGEKENEWSGANPHQLTENVKLLLEMTYPAHAHTRLRVPSLHGRVGSYVLFQKVPPLEKLLQKIDTLKDDPAIQDAVNYLKKREKSVASNALPNLQLLRDFVEKHLEAVPVSSRFAIADIIRCMFADAKVSGFFAEEAGHKTVITLLSQADNIPDCPYALRLVLTQLACNLFSSPVYPDKISSSPVLKETCIKLATSSMLDSHATLRTAAVSLIYNLASYNHNARLDERPEKLSEIEQVELAASLIESIGNETESAETLHGLLLSLGMIVYGAPADSEVLDLCRAMEAGNIVLEKTKIATLAKEPLITEIGQELLSKGLARP</sequence>
<feature type="domain" description="PPPDE" evidence="6">
    <location>
        <begin position="1"/>
        <end position="141"/>
    </location>
</feature>
<dbReference type="PROSITE" id="PS51352">
    <property type="entry name" value="THIOREDOXIN_2"/>
    <property type="match status" value="1"/>
</dbReference>
<keyword evidence="8" id="KW-1185">Reference proteome</keyword>
<dbReference type="EMBL" id="AZGZ01000009">
    <property type="protein sequence ID" value="KZZ93097.1"/>
    <property type="molecule type" value="Genomic_DNA"/>
</dbReference>
<dbReference type="Gene3D" id="3.40.30.10">
    <property type="entry name" value="Glutaredoxin"/>
    <property type="match status" value="1"/>
</dbReference>
<reference evidence="7 8" key="1">
    <citation type="journal article" date="2016" name="Genome Biol. Evol.">
        <title>Divergent and convergent evolution of fungal pathogenicity.</title>
        <authorList>
            <person name="Shang Y."/>
            <person name="Xiao G."/>
            <person name="Zheng P."/>
            <person name="Cen K."/>
            <person name="Zhan S."/>
            <person name="Wang C."/>
        </authorList>
    </citation>
    <scope>NUCLEOTIDE SEQUENCE [LARGE SCALE GENOMIC DNA]</scope>
    <source>
        <strain evidence="7 8">ARSEF 7405</strain>
    </source>
</reference>
<dbReference type="GO" id="GO:0008233">
    <property type="term" value="F:peptidase activity"/>
    <property type="evidence" value="ECO:0007669"/>
    <property type="project" value="UniProtKB-KW"/>
</dbReference>
<feature type="domain" description="PUL" evidence="5">
    <location>
        <begin position="302"/>
        <end position="578"/>
    </location>
</feature>
<dbReference type="InterPro" id="IPR008580">
    <property type="entry name" value="PPPDE_dom"/>
</dbReference>
<dbReference type="CDD" id="cd02947">
    <property type="entry name" value="TRX_family"/>
    <property type="match status" value="1"/>
</dbReference>
<dbReference type="PROSITE" id="PS51858">
    <property type="entry name" value="PPPDE"/>
    <property type="match status" value="1"/>
</dbReference>
<dbReference type="InterPro" id="IPR013766">
    <property type="entry name" value="Thioredoxin_domain"/>
</dbReference>
<dbReference type="SMART" id="SM01179">
    <property type="entry name" value="DUF862"/>
    <property type="match status" value="1"/>
</dbReference>
<dbReference type="Proteomes" id="UP000242877">
    <property type="component" value="Unassembled WGS sequence"/>
</dbReference>
<organism evidence="7 8">
    <name type="scientific">Ascosphaera apis ARSEF 7405</name>
    <dbReference type="NCBI Taxonomy" id="392613"/>
    <lineage>
        <taxon>Eukaryota</taxon>
        <taxon>Fungi</taxon>
        <taxon>Dikarya</taxon>
        <taxon>Ascomycota</taxon>
        <taxon>Pezizomycotina</taxon>
        <taxon>Eurotiomycetes</taxon>
        <taxon>Eurotiomycetidae</taxon>
        <taxon>Onygenales</taxon>
        <taxon>Ascosphaeraceae</taxon>
        <taxon>Ascosphaera</taxon>
    </lineage>
</organism>
<protein>
    <submittedName>
        <fullName evidence="7">Thioredoxin</fullName>
    </submittedName>
</protein>
<dbReference type="PANTHER" id="PTHR12378:SF7">
    <property type="entry name" value="DESUMOYLATING ISOPEPTIDASE 1"/>
    <property type="match status" value="1"/>
</dbReference>
<comment type="caution">
    <text evidence="7">The sequence shown here is derived from an EMBL/GenBank/DDBJ whole genome shotgun (WGS) entry which is preliminary data.</text>
</comment>
<evidence type="ECO:0000256" key="2">
    <source>
        <dbReference type="ARBA" id="ARBA00022670"/>
    </source>
</evidence>
<keyword evidence="3" id="KW-0378">Hydrolase</keyword>
<dbReference type="PROSITE" id="PS00194">
    <property type="entry name" value="THIOREDOXIN_1"/>
    <property type="match status" value="1"/>
</dbReference>
<name>A0A167ZU77_9EURO</name>
<evidence type="ECO:0000259" key="4">
    <source>
        <dbReference type="PROSITE" id="PS51352"/>
    </source>
</evidence>
<gene>
    <name evidence="7" type="ORF">AAP_02563</name>
</gene>
<dbReference type="Pfam" id="PF08324">
    <property type="entry name" value="PUL"/>
    <property type="match status" value="1"/>
</dbReference>
<dbReference type="InterPro" id="IPR011989">
    <property type="entry name" value="ARM-like"/>
</dbReference>
<dbReference type="GO" id="GO:0006508">
    <property type="term" value="P:proteolysis"/>
    <property type="evidence" value="ECO:0007669"/>
    <property type="project" value="UniProtKB-KW"/>
</dbReference>
<dbReference type="InterPro" id="IPR042266">
    <property type="entry name" value="PPPDE_sf"/>
</dbReference>
<dbReference type="AlphaFoldDB" id="A0A167ZU77"/>
<dbReference type="SUPFAM" id="SSF52833">
    <property type="entry name" value="Thioredoxin-like"/>
    <property type="match status" value="1"/>
</dbReference>
<dbReference type="Pfam" id="PF05903">
    <property type="entry name" value="Peptidase_C97"/>
    <property type="match status" value="1"/>
</dbReference>
<evidence type="ECO:0000256" key="3">
    <source>
        <dbReference type="ARBA" id="ARBA00022801"/>
    </source>
</evidence>
<dbReference type="Gene3D" id="3.90.1720.30">
    <property type="entry name" value="PPPDE domains"/>
    <property type="match status" value="1"/>
</dbReference>
<comment type="similarity">
    <text evidence="1">Belongs to the DeSI family.</text>
</comment>
<evidence type="ECO:0000259" key="6">
    <source>
        <dbReference type="PROSITE" id="PS51858"/>
    </source>
</evidence>
<evidence type="ECO:0000256" key="1">
    <source>
        <dbReference type="ARBA" id="ARBA00008140"/>
    </source>
</evidence>
<dbReference type="InterPro" id="IPR017937">
    <property type="entry name" value="Thioredoxin_CS"/>
</dbReference>
<dbReference type="OrthoDB" id="21221at2759"/>
<accession>A0A167ZU77</accession>
<proteinExistence type="inferred from homology"/>
<dbReference type="PANTHER" id="PTHR12378">
    <property type="entry name" value="DESUMOYLATING ISOPEPTIDASE"/>
    <property type="match status" value="1"/>
</dbReference>
<evidence type="ECO:0000313" key="7">
    <source>
        <dbReference type="EMBL" id="KZZ93097.1"/>
    </source>
</evidence>
<keyword evidence="2" id="KW-0645">Protease</keyword>